<dbReference type="eggNOG" id="COG3608">
    <property type="taxonomic scope" value="Bacteria"/>
</dbReference>
<dbReference type="AlphaFoldDB" id="K2MN31"/>
<protein>
    <submittedName>
        <fullName evidence="6">Succinylglutamate desuccinylase/aspartoacylase</fullName>
    </submittedName>
</protein>
<feature type="domain" description="Succinylglutamate desuccinylase/Aspartoacylase catalytic" evidence="5">
    <location>
        <begin position="52"/>
        <end position="238"/>
    </location>
</feature>
<reference evidence="6 7" key="1">
    <citation type="journal article" date="2012" name="J. Bacteriol.">
        <title>Genome Sequence of Nitratireductor pacificus Type Strain pht-3B.</title>
        <authorList>
            <person name="Lai Q."/>
            <person name="Li G."/>
            <person name="Shao Z."/>
        </authorList>
    </citation>
    <scope>NUCLEOTIDE SEQUENCE [LARGE SCALE GENOMIC DNA]</scope>
    <source>
        <strain evidence="7">pht-3B</strain>
    </source>
</reference>
<proteinExistence type="predicted"/>
<dbReference type="InterPro" id="IPR043795">
    <property type="entry name" value="N-alpha-Ac-DABA-like"/>
</dbReference>
<dbReference type="Proteomes" id="UP000006786">
    <property type="component" value="Unassembled WGS sequence"/>
</dbReference>
<evidence type="ECO:0000256" key="4">
    <source>
        <dbReference type="ARBA" id="ARBA00022833"/>
    </source>
</evidence>
<gene>
    <name evidence="6" type="ORF">NA2_12094</name>
</gene>
<keyword evidence="4" id="KW-0862">Zinc</keyword>
<evidence type="ECO:0000313" key="6">
    <source>
        <dbReference type="EMBL" id="EKF18637.1"/>
    </source>
</evidence>
<dbReference type="GO" id="GO:0016811">
    <property type="term" value="F:hydrolase activity, acting on carbon-nitrogen (but not peptide) bonds, in linear amides"/>
    <property type="evidence" value="ECO:0007669"/>
    <property type="project" value="InterPro"/>
</dbReference>
<evidence type="ECO:0000313" key="7">
    <source>
        <dbReference type="Proteomes" id="UP000006786"/>
    </source>
</evidence>
<sequence length="346" mass="37322">MSDTAARSRIVCTIDFDKNGRQAGYARAPLSRNNSGWGTVEIPIVVVKNGSGPTVLLTGGVHGDEYEGPIAISRLARSLKVEEVQGRVIMMPAVNIPAIMSDTRLSPIDGWDINRCFPGNPKGTFSQMLAHFLDSVILPMADISVDMHTAGHSFDSALSTNMHHVADPKIREKTLAAAAAFGAPFNVVFGGVDEDSTFTSCVERRGIVSLGTELGGWGRVNIEGVRIGRRGIDNILKHMGVIEGEPDTAQRDGAAATRHMMVRDPLSYVFSPRAGLFEPTHYVGEEVRAGQVAGYLHFIEDVDSEPLVLTYAKDGIVWFGAGPGRVARGDAVAIVMEDYADDWSDR</sequence>
<evidence type="ECO:0000256" key="2">
    <source>
        <dbReference type="ARBA" id="ARBA00022723"/>
    </source>
</evidence>
<dbReference type="Pfam" id="PF24827">
    <property type="entry name" value="AstE_AspA_cat"/>
    <property type="match status" value="1"/>
</dbReference>
<keyword evidence="2" id="KW-0479">Metal-binding</keyword>
<evidence type="ECO:0000259" key="5">
    <source>
        <dbReference type="Pfam" id="PF24827"/>
    </source>
</evidence>
<dbReference type="GO" id="GO:0046872">
    <property type="term" value="F:metal ion binding"/>
    <property type="evidence" value="ECO:0007669"/>
    <property type="project" value="UniProtKB-KW"/>
</dbReference>
<dbReference type="Gene3D" id="3.40.630.10">
    <property type="entry name" value="Zn peptidases"/>
    <property type="match status" value="1"/>
</dbReference>
<comment type="caution">
    <text evidence="6">The sequence shown here is derived from an EMBL/GenBank/DDBJ whole genome shotgun (WGS) entry which is preliminary data.</text>
</comment>
<dbReference type="SUPFAM" id="SSF53187">
    <property type="entry name" value="Zn-dependent exopeptidases"/>
    <property type="match status" value="1"/>
</dbReference>
<dbReference type="CDD" id="cd06252">
    <property type="entry name" value="M14_ASTE_ASPA-like"/>
    <property type="match status" value="1"/>
</dbReference>
<organism evidence="6 7">
    <name type="scientific">Nitratireductor pacificus pht-3B</name>
    <dbReference type="NCBI Taxonomy" id="391937"/>
    <lineage>
        <taxon>Bacteria</taxon>
        <taxon>Pseudomonadati</taxon>
        <taxon>Pseudomonadota</taxon>
        <taxon>Alphaproteobacteria</taxon>
        <taxon>Hyphomicrobiales</taxon>
        <taxon>Phyllobacteriaceae</taxon>
        <taxon>Nitratireductor</taxon>
    </lineage>
</organism>
<dbReference type="RefSeq" id="WP_008597195.1">
    <property type="nucleotide sequence ID" value="NZ_AMRM01000012.1"/>
</dbReference>
<comment type="cofactor">
    <cofactor evidence="1">
        <name>Zn(2+)</name>
        <dbReference type="ChEBI" id="CHEBI:29105"/>
    </cofactor>
</comment>
<dbReference type="STRING" id="391937.NA2_12094"/>
<accession>K2MN31</accession>
<dbReference type="PANTHER" id="PTHR37326:SF1">
    <property type="entry name" value="BLL3975 PROTEIN"/>
    <property type="match status" value="1"/>
</dbReference>
<dbReference type="PIRSF" id="PIRSF039012">
    <property type="entry name" value="ASP"/>
    <property type="match status" value="1"/>
</dbReference>
<dbReference type="OrthoDB" id="9782876at2"/>
<dbReference type="PATRIC" id="fig|391937.3.peg.2485"/>
<dbReference type="EMBL" id="AMRM01000012">
    <property type="protein sequence ID" value="EKF18637.1"/>
    <property type="molecule type" value="Genomic_DNA"/>
</dbReference>
<evidence type="ECO:0000256" key="1">
    <source>
        <dbReference type="ARBA" id="ARBA00001947"/>
    </source>
</evidence>
<name>K2MN31_9HYPH</name>
<keyword evidence="7" id="KW-1185">Reference proteome</keyword>
<evidence type="ECO:0000256" key="3">
    <source>
        <dbReference type="ARBA" id="ARBA00022801"/>
    </source>
</evidence>
<keyword evidence="3" id="KW-0378">Hydrolase</keyword>
<dbReference type="GO" id="GO:0016788">
    <property type="term" value="F:hydrolase activity, acting on ester bonds"/>
    <property type="evidence" value="ECO:0007669"/>
    <property type="project" value="InterPro"/>
</dbReference>
<dbReference type="PANTHER" id="PTHR37326">
    <property type="entry name" value="BLL3975 PROTEIN"/>
    <property type="match status" value="1"/>
</dbReference>
<dbReference type="InterPro" id="IPR053138">
    <property type="entry name" value="N-alpha-Ac-DABA_deacetylase"/>
</dbReference>
<dbReference type="InterPro" id="IPR055438">
    <property type="entry name" value="AstE_AspA_cat"/>
</dbReference>